<evidence type="ECO:0000256" key="2">
    <source>
        <dbReference type="ARBA" id="ARBA00022729"/>
    </source>
</evidence>
<keyword evidence="4" id="KW-0762">Sugar transport</keyword>
<dbReference type="NCBIfam" id="NF040907">
    <property type="entry name" value="ChvE"/>
    <property type="match status" value="1"/>
</dbReference>
<keyword evidence="4" id="KW-0813">Transport</keyword>
<keyword evidence="2" id="KW-0732">Signal</keyword>
<dbReference type="PANTHER" id="PTHR30036:SF1">
    <property type="entry name" value="D-XYLOSE-BINDING PERIPLASMIC PROTEIN"/>
    <property type="match status" value="1"/>
</dbReference>
<evidence type="ECO:0000259" key="3">
    <source>
        <dbReference type="Pfam" id="PF13407"/>
    </source>
</evidence>
<reference evidence="4 5" key="1">
    <citation type="submission" date="2023-07" db="EMBL/GenBank/DDBJ databases">
        <title>Sequencing the genomes of 1000 actinobacteria strains.</title>
        <authorList>
            <person name="Klenk H.-P."/>
        </authorList>
    </citation>
    <scope>NUCLEOTIDE SEQUENCE [LARGE SCALE GENOMIC DNA]</scope>
    <source>
        <strain evidence="4 5">DSM 44388</strain>
    </source>
</reference>
<keyword evidence="5" id="KW-1185">Reference proteome</keyword>
<dbReference type="PANTHER" id="PTHR30036">
    <property type="entry name" value="D-XYLOSE-BINDING PERIPLASMIC PROTEIN"/>
    <property type="match status" value="1"/>
</dbReference>
<gene>
    <name evidence="4" type="ORF">J2S57_006626</name>
</gene>
<protein>
    <submittedName>
        <fullName evidence="4">Multiple sugar transport system substrate-binding protein</fullName>
    </submittedName>
</protein>
<feature type="domain" description="Periplasmic binding protein" evidence="3">
    <location>
        <begin position="8"/>
        <end position="283"/>
    </location>
</feature>
<evidence type="ECO:0000256" key="1">
    <source>
        <dbReference type="ARBA" id="ARBA00004196"/>
    </source>
</evidence>
<dbReference type="CDD" id="cd19994">
    <property type="entry name" value="PBP1_ChvE"/>
    <property type="match status" value="1"/>
</dbReference>
<dbReference type="InterPro" id="IPR049784">
    <property type="entry name" value="ChvE-like"/>
</dbReference>
<comment type="subcellular location">
    <subcellularLocation>
        <location evidence="1">Cell envelope</location>
    </subcellularLocation>
</comment>
<dbReference type="InterPro" id="IPR028082">
    <property type="entry name" value="Peripla_BP_I"/>
</dbReference>
<evidence type="ECO:0000313" key="4">
    <source>
        <dbReference type="EMBL" id="MDP9830877.1"/>
    </source>
</evidence>
<dbReference type="SUPFAM" id="SSF53822">
    <property type="entry name" value="Periplasmic binding protein-like I"/>
    <property type="match status" value="1"/>
</dbReference>
<dbReference type="Proteomes" id="UP001235712">
    <property type="component" value="Unassembled WGS sequence"/>
</dbReference>
<dbReference type="Pfam" id="PF13407">
    <property type="entry name" value="Peripla_BP_4"/>
    <property type="match status" value="1"/>
</dbReference>
<evidence type="ECO:0000313" key="5">
    <source>
        <dbReference type="Proteomes" id="UP001235712"/>
    </source>
</evidence>
<sequence>MSVSAGLIGVAMPTTGSDRWIADGENMKKQFELLGYQTDVQFAEDKVDDQIAQIQAMVDGGAKAVIVGAVDGSALTGVLAKAAAADVEVIAYDRLIRDTPDIDYYASFDNFRVGVLQADYLVKTLKLTKAGGPYNLELFAGDAKDNNAGFFFDGAMSVLQPYISSGKLEIRSGQTAFAKVTTEGWNGEVAGERMTSLLNSDYAGTDVDAVLSPYDGISRGIIASLQKKGYGTRNKPLPVITGQDAELDSVKAIADGTQGQTVYKDSRELAKVAVQMTDSLLSGGTPEVNDTKQYNNGVKDVASFLLQPVSVDKDNYESVLVDGGYYTADQIGN</sequence>
<comment type="caution">
    <text evidence="4">The sequence shown here is derived from an EMBL/GenBank/DDBJ whole genome shotgun (WGS) entry which is preliminary data.</text>
</comment>
<proteinExistence type="predicted"/>
<dbReference type="InterPro" id="IPR050555">
    <property type="entry name" value="Bact_Solute-Bind_Prot2"/>
</dbReference>
<dbReference type="RefSeq" id="WP_307250114.1">
    <property type="nucleotide sequence ID" value="NZ_JAUSQZ010000001.1"/>
</dbReference>
<dbReference type="EMBL" id="JAUSQZ010000001">
    <property type="protein sequence ID" value="MDP9830877.1"/>
    <property type="molecule type" value="Genomic_DNA"/>
</dbReference>
<name>A0ABT9PDV5_9ACTN</name>
<dbReference type="Gene3D" id="3.40.50.2300">
    <property type="match status" value="2"/>
</dbReference>
<dbReference type="InterPro" id="IPR025997">
    <property type="entry name" value="SBP_2_dom"/>
</dbReference>
<accession>A0ABT9PDV5</accession>
<organism evidence="4 5">
    <name type="scientific">Kineosporia succinea</name>
    <dbReference type="NCBI Taxonomy" id="84632"/>
    <lineage>
        <taxon>Bacteria</taxon>
        <taxon>Bacillati</taxon>
        <taxon>Actinomycetota</taxon>
        <taxon>Actinomycetes</taxon>
        <taxon>Kineosporiales</taxon>
        <taxon>Kineosporiaceae</taxon>
        <taxon>Kineosporia</taxon>
    </lineage>
</organism>